<dbReference type="AlphaFoldDB" id="A0A318SL21"/>
<sequence length="650" mass="69891">MMAKQKQEQLVGHRVRVNDDACDRAGDPHAAAGLHGIVSSHAPGSTHYTITVERLGSVQLPLDAFTVLASGDSAAPSAGAASPAATLPLAQLVPSLTQPRKRFDADALQELAETIKLWGVMQPILVRKLPAARLADTFEQRGDRRRGEALPTHEIVAGERRWRASQLAGLHSIPVLERELTDEAVAVMQLVENIQRENLDPLDEAESFDRLIHAHGYTVEDIAATVRKGLSHVYETVRLLTLTGDARKALQSGALNRSNGVLISRVPTEQLQLAAFRDICPNGEQISHRAARDLVRRKYMLDLAQAPFDTADAELLPKAGDCLACPKRTGASPELFGDVKNADVCTDTRCFGEKKAAHFERMRFSAVAAGRKVISGHEAREIMPTDGGTPAGYMLLDKPRTIPGTGKPAEPLRQLLGQDLPADKVVLIETPSGAMVEAMPLRAASEAIEQRNPAAAPKPKKPSAAEQKAALQAEYEQRWRERAIHDVISAAKTMPDDQPLPTTLWQRLIRQEACEGNETLVAAALSMAHRWTDADLDTAVARAAEHPKRALLVLAAISDIEPGFERPPEYAPQLDAAALALDLDLAAIKEQIRADMKREAADRAEAAKPTPKPAAGKKPRAVKPKATGAEAMAGIAAAMQAAEAGTGGEA</sequence>
<dbReference type="NCBIfam" id="TIGR00180">
    <property type="entry name" value="parB_part"/>
    <property type="match status" value="1"/>
</dbReference>
<dbReference type="GO" id="GO:0007059">
    <property type="term" value="P:chromosome segregation"/>
    <property type="evidence" value="ECO:0007669"/>
    <property type="project" value="UniProtKB-KW"/>
</dbReference>
<dbReference type="PANTHER" id="PTHR33375">
    <property type="entry name" value="CHROMOSOME-PARTITIONING PROTEIN PARB-RELATED"/>
    <property type="match status" value="1"/>
</dbReference>
<feature type="domain" description="ParB-like N-terminal" evidence="4">
    <location>
        <begin position="85"/>
        <end position="194"/>
    </location>
</feature>
<comment type="similarity">
    <text evidence="1">Belongs to the ParB family.</text>
</comment>
<evidence type="ECO:0000256" key="3">
    <source>
        <dbReference type="SAM" id="MobiDB-lite"/>
    </source>
</evidence>
<comment type="caution">
    <text evidence="5">The sequence shown here is derived from an EMBL/GenBank/DDBJ whole genome shotgun (WGS) entry which is preliminary data.</text>
</comment>
<accession>A0A318SL21</accession>
<dbReference type="InterPro" id="IPR041468">
    <property type="entry name" value="HTH_ParB/Spo0J"/>
</dbReference>
<dbReference type="PANTHER" id="PTHR33375:SF1">
    <property type="entry name" value="CHROMOSOME-PARTITIONING PROTEIN PARB-RELATED"/>
    <property type="match status" value="1"/>
</dbReference>
<evidence type="ECO:0000256" key="2">
    <source>
        <dbReference type="ARBA" id="ARBA00022829"/>
    </source>
</evidence>
<feature type="region of interest" description="Disordered" evidence="3">
    <location>
        <begin position="599"/>
        <end position="627"/>
    </location>
</feature>
<organism evidence="5 6">
    <name type="scientific">Xylophilus ampelinus</name>
    <dbReference type="NCBI Taxonomy" id="54067"/>
    <lineage>
        <taxon>Bacteria</taxon>
        <taxon>Pseudomonadati</taxon>
        <taxon>Pseudomonadota</taxon>
        <taxon>Betaproteobacteria</taxon>
        <taxon>Burkholderiales</taxon>
        <taxon>Xylophilus</taxon>
    </lineage>
</organism>
<feature type="compositionally biased region" description="Low complexity" evidence="3">
    <location>
        <begin position="453"/>
        <end position="468"/>
    </location>
</feature>
<dbReference type="Gene3D" id="3.90.1530.30">
    <property type="match status" value="1"/>
</dbReference>
<gene>
    <name evidence="5" type="ORF">DFQ15_101123</name>
</gene>
<evidence type="ECO:0000259" key="4">
    <source>
        <dbReference type="SMART" id="SM00470"/>
    </source>
</evidence>
<keyword evidence="2" id="KW-0159">Chromosome partition</keyword>
<dbReference type="Pfam" id="PF02195">
    <property type="entry name" value="ParB_N"/>
    <property type="match status" value="1"/>
</dbReference>
<reference evidence="5 6" key="1">
    <citation type="submission" date="2018-06" db="EMBL/GenBank/DDBJ databases">
        <title>Genomic Encyclopedia of Type Strains, Phase III (KMG-III): the genomes of soil and plant-associated and newly described type strains.</title>
        <authorList>
            <person name="Whitman W."/>
        </authorList>
    </citation>
    <scope>NUCLEOTIDE SEQUENCE [LARGE SCALE GENOMIC DNA]</scope>
    <source>
        <strain evidence="5 6">CECT 7646</strain>
    </source>
</reference>
<dbReference type="SMART" id="SM00470">
    <property type="entry name" value="ParB"/>
    <property type="match status" value="1"/>
</dbReference>
<dbReference type="EMBL" id="QJTC01000001">
    <property type="protein sequence ID" value="PYE79803.1"/>
    <property type="molecule type" value="Genomic_DNA"/>
</dbReference>
<keyword evidence="6" id="KW-1185">Reference proteome</keyword>
<dbReference type="GO" id="GO:0005694">
    <property type="term" value="C:chromosome"/>
    <property type="evidence" value="ECO:0007669"/>
    <property type="project" value="TreeGrafter"/>
</dbReference>
<dbReference type="GO" id="GO:0003677">
    <property type="term" value="F:DNA binding"/>
    <property type="evidence" value="ECO:0007669"/>
    <property type="project" value="InterPro"/>
</dbReference>
<protein>
    <submittedName>
        <fullName evidence="5">ParB family protein</fullName>
    </submittedName>
</protein>
<evidence type="ECO:0000256" key="1">
    <source>
        <dbReference type="ARBA" id="ARBA00006295"/>
    </source>
</evidence>
<dbReference type="InterPro" id="IPR003115">
    <property type="entry name" value="ParB_N"/>
</dbReference>
<dbReference type="RefSeq" id="WP_110464098.1">
    <property type="nucleotide sequence ID" value="NZ_JAMOFZ010000002.1"/>
</dbReference>
<evidence type="ECO:0000313" key="5">
    <source>
        <dbReference type="EMBL" id="PYE79803.1"/>
    </source>
</evidence>
<dbReference type="SUPFAM" id="SSF110849">
    <property type="entry name" value="ParB/Sulfiredoxin"/>
    <property type="match status" value="1"/>
</dbReference>
<dbReference type="CDD" id="cd16393">
    <property type="entry name" value="SPO0J_N"/>
    <property type="match status" value="1"/>
</dbReference>
<name>A0A318SL21_9BURK</name>
<dbReference type="OrthoDB" id="9796891at2"/>
<dbReference type="Pfam" id="PF17762">
    <property type="entry name" value="HTH_ParB"/>
    <property type="match status" value="1"/>
</dbReference>
<proteinExistence type="inferred from homology"/>
<dbReference type="Proteomes" id="UP000247540">
    <property type="component" value="Unassembled WGS sequence"/>
</dbReference>
<feature type="region of interest" description="Disordered" evidence="3">
    <location>
        <begin position="447"/>
        <end position="468"/>
    </location>
</feature>
<dbReference type="InterPro" id="IPR036086">
    <property type="entry name" value="ParB/Sulfiredoxin_sf"/>
</dbReference>
<dbReference type="Gene3D" id="1.10.10.2830">
    <property type="match status" value="1"/>
</dbReference>
<dbReference type="InterPro" id="IPR004437">
    <property type="entry name" value="ParB/RepB/Spo0J"/>
</dbReference>
<dbReference type="InterPro" id="IPR050336">
    <property type="entry name" value="Chromosome_partition/occlusion"/>
</dbReference>
<evidence type="ECO:0000313" key="6">
    <source>
        <dbReference type="Proteomes" id="UP000247540"/>
    </source>
</evidence>